<accession>A0A914VSU7</accession>
<proteinExistence type="predicted"/>
<keyword evidence="1" id="KW-1185">Reference proteome</keyword>
<evidence type="ECO:0000313" key="1">
    <source>
        <dbReference type="Proteomes" id="UP000887566"/>
    </source>
</evidence>
<protein>
    <submittedName>
        <fullName evidence="2">Toll-like receptor 2</fullName>
    </submittedName>
</protein>
<evidence type="ECO:0000313" key="2">
    <source>
        <dbReference type="WBParaSite" id="PSAMB.scaffold2428size23303.g17805.t1"/>
    </source>
</evidence>
<dbReference type="AlphaFoldDB" id="A0A914VSU7"/>
<organism evidence="1 2">
    <name type="scientific">Plectus sambesii</name>
    <dbReference type="NCBI Taxonomy" id="2011161"/>
    <lineage>
        <taxon>Eukaryota</taxon>
        <taxon>Metazoa</taxon>
        <taxon>Ecdysozoa</taxon>
        <taxon>Nematoda</taxon>
        <taxon>Chromadorea</taxon>
        <taxon>Plectida</taxon>
        <taxon>Plectina</taxon>
        <taxon>Plectoidea</taxon>
        <taxon>Plectidae</taxon>
        <taxon>Plectus</taxon>
    </lineage>
</organism>
<name>A0A914VSU7_9BILA</name>
<sequence>MDNLTEDVLLVVLRELYNQRHGTRKLAQFEMIGNKAARLTRAYFSQNLKKLIIRAPKNTPTSISLNGCMFRGNQDSRDDFDQMPVFMESIQSCLVYLLSRASVINTLITSGFFKFNTGIPQFHQIAQLLADCPKVRLKTLRLTPFWSQLLTSVLVNNSFALKTLFMTTIGIDDPLEKLNLSLDKFMLNISSANAVAQHHRLKNLLALLTEGGSRAEHLLIKCGFVASMYGQENDAIFASLIQQLAPSSLMWNGILINYFGFGTVEDGDITQPGSWLEIALKNGTVIESLRRLDIKQAYLQNWGQAPFNFINLKKCLPNLQTLHISSSYQIDLYTEIAKIRHFITDLFENWHTLEVKADFRFLRLARHAAVIDFTEEQKDIVLNEPSMLKAALPNLALIKTCSRDHRHLQPKLAIVSTGKAIVTLEFIVDACNPGDHQPIGGVAGTVHRPKEEDKCNFLRE</sequence>
<dbReference type="Proteomes" id="UP000887566">
    <property type="component" value="Unplaced"/>
</dbReference>
<dbReference type="WBParaSite" id="PSAMB.scaffold2428size23303.g17805.t1">
    <property type="protein sequence ID" value="PSAMB.scaffold2428size23303.g17805.t1"/>
    <property type="gene ID" value="PSAMB.scaffold2428size23303.g17805"/>
</dbReference>
<reference evidence="2" key="1">
    <citation type="submission" date="2022-11" db="UniProtKB">
        <authorList>
            <consortium name="WormBaseParasite"/>
        </authorList>
    </citation>
    <scope>IDENTIFICATION</scope>
</reference>